<evidence type="ECO:0000256" key="9">
    <source>
        <dbReference type="ARBA" id="ARBA00023170"/>
    </source>
</evidence>
<sequence>FKHYYELHGEPVVLKCPSPRYKHLDISTLTPNITWYKNSSKSMISGRDEDPRVWAKGDALWFLPAMLEDSGVYICTRRNSSYCAEVSIHLTVVEKTAAREIAYLQVLFTFTSGKIVCPDLWDFTPNRTSLELKWYKDALPLEDNTEKFVILKGSTSLIMTSVVPTDAGYYSCKMSFPYGGVTYEITRTIQLETVGKYRPLETLQHLRKILSLFLIFLLPTGSKMTLPCKVFVGLSSHVHTDVEWLANDTSVDVVYKQSRVTEGERQEIVENGENFIEVPLIFDSVEEVDFYTDFTCLAQNRYGYQVLPTRVKQEAVGLSWYIAMIPVALASVIVGGICIHK</sequence>
<keyword evidence="8" id="KW-1015">Disulfide bond</keyword>
<evidence type="ECO:0000256" key="6">
    <source>
        <dbReference type="ARBA" id="ARBA00022989"/>
    </source>
</evidence>
<evidence type="ECO:0000256" key="12">
    <source>
        <dbReference type="ARBA" id="ARBA00023319"/>
    </source>
</evidence>
<dbReference type="Gene3D" id="2.60.40.10">
    <property type="entry name" value="Immunoglobulins"/>
    <property type="match status" value="3"/>
</dbReference>
<evidence type="ECO:0000256" key="7">
    <source>
        <dbReference type="ARBA" id="ARBA00023136"/>
    </source>
</evidence>
<dbReference type="GO" id="GO:0006954">
    <property type="term" value="P:inflammatory response"/>
    <property type="evidence" value="ECO:0007669"/>
    <property type="project" value="UniProtKB-KW"/>
</dbReference>
<evidence type="ECO:0000256" key="3">
    <source>
        <dbReference type="ARBA" id="ARBA00022692"/>
    </source>
</evidence>
<dbReference type="InterPro" id="IPR004077">
    <property type="entry name" value="IL-1_rcpt_II-typ"/>
</dbReference>
<dbReference type="InterPro" id="IPR041416">
    <property type="entry name" value="IL-1RAcP-like_ig"/>
</dbReference>
<feature type="domain" description="Ig-like" evidence="14">
    <location>
        <begin position="115"/>
        <end position="190"/>
    </location>
</feature>
<dbReference type="SUPFAM" id="SSF48726">
    <property type="entry name" value="Immunoglobulin"/>
    <property type="match status" value="3"/>
</dbReference>
<comment type="similarity">
    <text evidence="2">Belongs to the interleukin-1 receptor family.</text>
</comment>
<evidence type="ECO:0000259" key="14">
    <source>
        <dbReference type="PROSITE" id="PS50835"/>
    </source>
</evidence>
<dbReference type="InterPro" id="IPR003599">
    <property type="entry name" value="Ig_sub"/>
</dbReference>
<protein>
    <submittedName>
        <fullName evidence="15">IL1R2 protein</fullName>
    </submittedName>
</protein>
<keyword evidence="16" id="KW-1185">Reference proteome</keyword>
<dbReference type="GO" id="GO:0016020">
    <property type="term" value="C:membrane"/>
    <property type="evidence" value="ECO:0007669"/>
    <property type="project" value="UniProtKB-SubCell"/>
</dbReference>
<keyword evidence="9" id="KW-0675">Receptor</keyword>
<dbReference type="PANTHER" id="PTHR11890">
    <property type="entry name" value="INTERLEUKIN-1 RECEPTOR FAMILY MEMBER"/>
    <property type="match status" value="1"/>
</dbReference>
<dbReference type="PANTHER" id="PTHR11890:SF3">
    <property type="entry name" value="INTERLEUKIN-1 RECEPTOR TYPE 2"/>
    <property type="match status" value="1"/>
</dbReference>
<dbReference type="Pfam" id="PF18452">
    <property type="entry name" value="Ig_6"/>
    <property type="match status" value="1"/>
</dbReference>
<dbReference type="InterPro" id="IPR004074">
    <property type="entry name" value="IL-1_rcpt_I/II-typ"/>
</dbReference>
<keyword evidence="5" id="KW-0677">Repeat</keyword>
<dbReference type="InterPro" id="IPR036179">
    <property type="entry name" value="Ig-like_dom_sf"/>
</dbReference>
<dbReference type="Proteomes" id="UP000567570">
    <property type="component" value="Unassembled WGS sequence"/>
</dbReference>
<dbReference type="EMBL" id="VXBL01008906">
    <property type="protein sequence ID" value="NXO58885.1"/>
    <property type="molecule type" value="Genomic_DNA"/>
</dbReference>
<feature type="domain" description="Ig-like" evidence="14">
    <location>
        <begin position="9"/>
        <end position="91"/>
    </location>
</feature>
<reference evidence="15 16" key="1">
    <citation type="submission" date="2019-09" db="EMBL/GenBank/DDBJ databases">
        <title>Bird 10,000 Genomes (B10K) Project - Family phase.</title>
        <authorList>
            <person name="Zhang G."/>
        </authorList>
    </citation>
    <scope>NUCLEOTIDE SEQUENCE [LARGE SCALE GENOMIC DNA]</scope>
    <source>
        <strain evidence="15">B10K-DU-002-11</strain>
        <tissue evidence="15">Muscle</tissue>
    </source>
</reference>
<evidence type="ECO:0000256" key="5">
    <source>
        <dbReference type="ARBA" id="ARBA00022737"/>
    </source>
</evidence>
<dbReference type="FunFam" id="2.60.40.10:FF:000188">
    <property type="entry name" value="Interleukin-1 receptor accessory protein-like 1"/>
    <property type="match status" value="1"/>
</dbReference>
<keyword evidence="10" id="KW-0325">Glycoprotein</keyword>
<evidence type="ECO:0000256" key="8">
    <source>
        <dbReference type="ARBA" id="ARBA00023157"/>
    </source>
</evidence>
<keyword evidence="6 13" id="KW-1133">Transmembrane helix</keyword>
<accession>A0A7L1TBJ1</accession>
<feature type="non-terminal residue" evidence="15">
    <location>
        <position position="341"/>
    </location>
</feature>
<organism evidence="15 16">
    <name type="scientific">Aramus guarauna</name>
    <name type="common">Limpkin</name>
    <name type="synonym">Scolopax guarauna</name>
    <dbReference type="NCBI Taxonomy" id="54356"/>
    <lineage>
        <taxon>Eukaryota</taxon>
        <taxon>Metazoa</taxon>
        <taxon>Chordata</taxon>
        <taxon>Craniata</taxon>
        <taxon>Vertebrata</taxon>
        <taxon>Euteleostomi</taxon>
        <taxon>Archelosauria</taxon>
        <taxon>Archosauria</taxon>
        <taxon>Dinosauria</taxon>
        <taxon>Saurischia</taxon>
        <taxon>Theropoda</taxon>
        <taxon>Coelurosauria</taxon>
        <taxon>Aves</taxon>
        <taxon>Neognathae</taxon>
        <taxon>Neoaves</taxon>
        <taxon>Gruiformes</taxon>
        <taxon>Aramidae</taxon>
        <taxon>Aramus</taxon>
    </lineage>
</organism>
<dbReference type="FunFam" id="2.60.40.10:FF:001326">
    <property type="entry name" value="Interleukin 1 receptor type 2"/>
    <property type="match status" value="1"/>
</dbReference>
<evidence type="ECO:0000256" key="13">
    <source>
        <dbReference type="SAM" id="Phobius"/>
    </source>
</evidence>
<dbReference type="GO" id="GO:0019966">
    <property type="term" value="F:interleukin-1 binding"/>
    <property type="evidence" value="ECO:0007669"/>
    <property type="project" value="TreeGrafter"/>
</dbReference>
<evidence type="ECO:0000256" key="4">
    <source>
        <dbReference type="ARBA" id="ARBA00022729"/>
    </source>
</evidence>
<dbReference type="InterPro" id="IPR013783">
    <property type="entry name" value="Ig-like_fold"/>
</dbReference>
<dbReference type="AlphaFoldDB" id="A0A7L1TBJ1"/>
<feature type="non-terminal residue" evidence="15">
    <location>
        <position position="1"/>
    </location>
</feature>
<comment type="caution">
    <text evidence="15">The sequence shown here is derived from an EMBL/GenBank/DDBJ whole genome shotgun (WGS) entry which is preliminary data.</text>
</comment>
<keyword evidence="3 13" id="KW-0812">Transmembrane</keyword>
<evidence type="ECO:0000256" key="11">
    <source>
        <dbReference type="ARBA" id="ARBA00023198"/>
    </source>
</evidence>
<dbReference type="PRINTS" id="PR01536">
    <property type="entry name" value="INTRLKN1R12F"/>
</dbReference>
<keyword evidence="4" id="KW-0732">Signal</keyword>
<feature type="transmembrane region" description="Helical" evidence="13">
    <location>
        <begin position="318"/>
        <end position="339"/>
    </location>
</feature>
<keyword evidence="12" id="KW-0393">Immunoglobulin domain</keyword>
<comment type="subcellular location">
    <subcellularLocation>
        <location evidence="1">Membrane</location>
        <topology evidence="1">Single-pass type I membrane protein</topology>
    </subcellularLocation>
</comment>
<keyword evidence="11" id="KW-0395">Inflammatory response</keyword>
<gene>
    <name evidence="15" type="primary">Il1r2</name>
    <name evidence="15" type="ORF">ARAGUA_R00714</name>
</gene>
<evidence type="ECO:0000313" key="16">
    <source>
        <dbReference type="Proteomes" id="UP000567570"/>
    </source>
</evidence>
<dbReference type="PROSITE" id="PS50835">
    <property type="entry name" value="IG_LIKE"/>
    <property type="match status" value="2"/>
</dbReference>
<keyword evidence="7 13" id="KW-0472">Membrane</keyword>
<dbReference type="PRINTS" id="PR01539">
    <property type="entry name" value="INTRLEUKN1R2"/>
</dbReference>
<name>A0A7L1TBJ1_ARAGA</name>
<evidence type="ECO:0000256" key="1">
    <source>
        <dbReference type="ARBA" id="ARBA00004479"/>
    </source>
</evidence>
<evidence type="ECO:0000256" key="2">
    <source>
        <dbReference type="ARBA" id="ARBA00009752"/>
    </source>
</evidence>
<dbReference type="InterPro" id="IPR015621">
    <property type="entry name" value="IL-1_rcpt_fam"/>
</dbReference>
<dbReference type="GO" id="GO:0004910">
    <property type="term" value="F:interleukin-1, type II, blocking receptor activity"/>
    <property type="evidence" value="ECO:0007669"/>
    <property type="project" value="InterPro"/>
</dbReference>
<proteinExistence type="inferred from homology"/>
<dbReference type="SMART" id="SM00409">
    <property type="entry name" value="IG"/>
    <property type="match status" value="3"/>
</dbReference>
<evidence type="ECO:0000256" key="10">
    <source>
        <dbReference type="ARBA" id="ARBA00023180"/>
    </source>
</evidence>
<dbReference type="InterPro" id="IPR007110">
    <property type="entry name" value="Ig-like_dom"/>
</dbReference>
<evidence type="ECO:0000313" key="15">
    <source>
        <dbReference type="EMBL" id="NXO58885.1"/>
    </source>
</evidence>